<dbReference type="InterPro" id="IPR033246">
    <property type="entry name" value="BIN4"/>
</dbReference>
<name>A0A4Y7LK16_PAPSO</name>
<dbReference type="Gramene" id="RZC84581">
    <property type="protein sequence ID" value="RZC84581"/>
    <property type="gene ID" value="C5167_047370"/>
</dbReference>
<feature type="compositionally biased region" description="Basic and acidic residues" evidence="1">
    <location>
        <begin position="413"/>
        <end position="422"/>
    </location>
</feature>
<feature type="region of interest" description="Disordered" evidence="1">
    <location>
        <begin position="408"/>
        <end position="473"/>
    </location>
</feature>
<dbReference type="GO" id="GO:0009330">
    <property type="term" value="C:DNA topoisomerase type II (double strand cut, ATP-hydrolyzing) complex"/>
    <property type="evidence" value="ECO:0007669"/>
    <property type="project" value="InterPro"/>
</dbReference>
<dbReference type="GO" id="GO:0051276">
    <property type="term" value="P:chromosome organization"/>
    <property type="evidence" value="ECO:0007669"/>
    <property type="project" value="TreeGrafter"/>
</dbReference>
<feature type="region of interest" description="Disordered" evidence="1">
    <location>
        <begin position="1"/>
        <end position="21"/>
    </location>
</feature>
<proteinExistence type="predicted"/>
<accession>A0A4Y7LK16</accession>
<feature type="compositionally biased region" description="Basic and acidic residues" evidence="1">
    <location>
        <begin position="242"/>
        <end position="265"/>
    </location>
</feature>
<gene>
    <name evidence="2" type="ORF">C5167_047370</name>
</gene>
<dbReference type="GO" id="GO:0005634">
    <property type="term" value="C:nucleus"/>
    <property type="evidence" value="ECO:0007669"/>
    <property type="project" value="TreeGrafter"/>
</dbReference>
<evidence type="ECO:0000313" key="3">
    <source>
        <dbReference type="Proteomes" id="UP000316621"/>
    </source>
</evidence>
<evidence type="ECO:0000256" key="1">
    <source>
        <dbReference type="SAM" id="MobiDB-lite"/>
    </source>
</evidence>
<dbReference type="GO" id="GO:0042023">
    <property type="term" value="P:DNA endoreduplication"/>
    <property type="evidence" value="ECO:0007669"/>
    <property type="project" value="InterPro"/>
</dbReference>
<organism evidence="2 3">
    <name type="scientific">Papaver somniferum</name>
    <name type="common">Opium poppy</name>
    <dbReference type="NCBI Taxonomy" id="3469"/>
    <lineage>
        <taxon>Eukaryota</taxon>
        <taxon>Viridiplantae</taxon>
        <taxon>Streptophyta</taxon>
        <taxon>Embryophyta</taxon>
        <taxon>Tracheophyta</taxon>
        <taxon>Spermatophyta</taxon>
        <taxon>Magnoliopsida</taxon>
        <taxon>Ranunculales</taxon>
        <taxon>Papaveraceae</taxon>
        <taxon>Papaveroideae</taxon>
        <taxon>Papaver</taxon>
    </lineage>
</organism>
<keyword evidence="3" id="KW-1185">Reference proteome</keyword>
<dbReference type="EMBL" id="CM010725">
    <property type="protein sequence ID" value="RZC84581.1"/>
    <property type="molecule type" value="Genomic_DNA"/>
</dbReference>
<dbReference type="Proteomes" id="UP000316621">
    <property type="component" value="Chromosome 11"/>
</dbReference>
<dbReference type="PANTHER" id="PTHR34810">
    <property type="entry name" value="DNA-BINDING PROTEIN BIN4"/>
    <property type="match status" value="1"/>
</dbReference>
<feature type="region of interest" description="Disordered" evidence="1">
    <location>
        <begin position="111"/>
        <end position="158"/>
    </location>
</feature>
<feature type="region of interest" description="Disordered" evidence="1">
    <location>
        <begin position="212"/>
        <end position="265"/>
    </location>
</feature>
<protein>
    <submittedName>
        <fullName evidence="2">Uncharacterized protein</fullName>
    </submittedName>
</protein>
<dbReference type="PANTHER" id="PTHR34810:SF1">
    <property type="entry name" value="DNA-BINDING PROTEIN BIN4"/>
    <property type="match status" value="1"/>
</dbReference>
<feature type="compositionally biased region" description="Basic residues" evidence="1">
    <location>
        <begin position="442"/>
        <end position="473"/>
    </location>
</feature>
<feature type="compositionally biased region" description="Basic and acidic residues" evidence="1">
    <location>
        <begin position="218"/>
        <end position="228"/>
    </location>
</feature>
<dbReference type="GO" id="GO:0003690">
    <property type="term" value="F:double-stranded DNA binding"/>
    <property type="evidence" value="ECO:0007669"/>
    <property type="project" value="InterPro"/>
</dbReference>
<dbReference type="AlphaFoldDB" id="A0A4Y7LK16"/>
<feature type="compositionally biased region" description="Basic residues" evidence="1">
    <location>
        <begin position="229"/>
        <end position="241"/>
    </location>
</feature>
<sequence length="473" mass="51489">MLNGAEAITGPNVASSGPNEAGGSTVRVLLKWSGRIVKTRIRDSGIEDNYVLLDTISSTRNPNINSHSCMMVNGRGDHSEIDVMSQGGGDLNMVDVENGIRESNYLVFHPPATDQSRSAANQAPKQPHIALSSDEDDEDDFRPISETLGLSSKSRKEDNNQDVLLIDGSEEPLVSKASKSVSKTKKARAEVETQVLEEVSLRNLIINHAAGEKSQGADVDKNLEDSKVKKSPKSKSPKKKLKVETQSHKEETDIEEEAVKAEVTEKSAIPHGSSRLPLMMAEKVQRSKALVECEGDSIDMSGDIGTVGRLVISDTPCGSSELLLDLKGTIYKTTIVPSRTFCVVSHKLILSYRRFENNTPLLIQVNFGQTEAKIEAIMDDFIQLKPHSNVYESETMIEGTLEGYSFDSDEEADKIPKPKIQGEEGEEQANGKVKGKADKALGVKKKGKITAKPPAKRVKKKAPVSKKGKGSKK</sequence>
<reference evidence="2 3" key="1">
    <citation type="journal article" date="2018" name="Science">
        <title>The opium poppy genome and morphinan production.</title>
        <authorList>
            <person name="Guo L."/>
            <person name="Winzer T."/>
            <person name="Yang X."/>
            <person name="Li Y."/>
            <person name="Ning Z."/>
            <person name="He Z."/>
            <person name="Teodor R."/>
            <person name="Lu Y."/>
            <person name="Bowser T.A."/>
            <person name="Graham I.A."/>
            <person name="Ye K."/>
        </authorList>
    </citation>
    <scope>NUCLEOTIDE SEQUENCE [LARGE SCALE GENOMIC DNA]</scope>
    <source>
        <strain evidence="3">cv. HN1</strain>
        <tissue evidence="2">Leaves</tissue>
    </source>
</reference>
<feature type="compositionally biased region" description="Polar residues" evidence="1">
    <location>
        <begin position="113"/>
        <end position="124"/>
    </location>
</feature>
<evidence type="ECO:0000313" key="2">
    <source>
        <dbReference type="EMBL" id="RZC84581.1"/>
    </source>
</evidence>